<dbReference type="EMBL" id="JABCKI010001038">
    <property type="protein sequence ID" value="KAG5649415.1"/>
    <property type="molecule type" value="Genomic_DNA"/>
</dbReference>
<dbReference type="Proteomes" id="UP000717328">
    <property type="component" value="Unassembled WGS sequence"/>
</dbReference>
<evidence type="ECO:0000313" key="3">
    <source>
        <dbReference type="Proteomes" id="UP000717328"/>
    </source>
</evidence>
<feature type="region of interest" description="Disordered" evidence="1">
    <location>
        <begin position="399"/>
        <end position="427"/>
    </location>
</feature>
<comment type="caution">
    <text evidence="2">The sequence shown here is derived from an EMBL/GenBank/DDBJ whole genome shotgun (WGS) entry which is preliminary data.</text>
</comment>
<evidence type="ECO:0000313" key="2">
    <source>
        <dbReference type="EMBL" id="KAG5649415.1"/>
    </source>
</evidence>
<reference evidence="2" key="1">
    <citation type="submission" date="2021-02" db="EMBL/GenBank/DDBJ databases">
        <authorList>
            <person name="Nieuwenhuis M."/>
            <person name="Van De Peppel L.J.J."/>
        </authorList>
    </citation>
    <scope>NUCLEOTIDE SEQUENCE</scope>
    <source>
        <strain evidence="2">D49</strain>
    </source>
</reference>
<protein>
    <recommendedName>
        <fullName evidence="4">PWWP domain-containing protein</fullName>
    </recommendedName>
</protein>
<feature type="compositionally biased region" description="Basic residues" evidence="1">
    <location>
        <begin position="20"/>
        <end position="31"/>
    </location>
</feature>
<dbReference type="AlphaFoldDB" id="A0A9P7GHL2"/>
<sequence>MISTPTHTQTPSASTSKVASRPRPRPLHKNPKPQPPLTPPKVSTPSPVHIIIDDSEDSDLTPLTSPVDSKINPILITTPSAKSIGGHGPSAPDGALKQQPSVDLDTWDISNLGTYVWVLVDRRSRVLEPEDHDDIEARSKDRFWWPGKIQSPSCMARPLKVKLFGDICHPPGGRTIEISNPGVWSGQPNILSCKEDDRMRFKNLTVVNLACNKDGVLGSPRKKVKHDWESLKEFWNSAVDELHAHYASLKPEVQTDEDDDLPAVGTMDFDIFVKSAPSPTRSAKGITTRGVANGKRKRADDLQSDAEEEVWKPSVLDPDGFEPGDTVFARAKPSPSIFWPARIEVYLPPKKPRQKGKYRVEYLDTTKDDIPRDWFYTPEENQFFTCTLGEWKSDYQDVQDDVDDGHDRARIRSPSPIPNDPPPNSAEFSELSIREQFAYVKPILSAILGELYPPARTRHSDFVAGAKKRKKVAENAALRGRMDPSDVTALQEYLSEWCLRDERRAQMIMDKEDGSEPTSPACDNDEFHTAGASRPASPTGTEMTLPLSQGDVPPDSSFASASELGDLEPTPPGVSSYSDTLPPLPRKRGCKAYEGLSPIERVEYCLNVLLPEAILQVLLWRTGKRTSVALLSEEEEERLHGEGQQLLQERDWVRDMMRLRNLGAPKKSAEGESEEVVFSTTGRAQRRVAAAPKSYRE</sequence>
<name>A0A9P7GHL2_9AGAR</name>
<evidence type="ECO:0000256" key="1">
    <source>
        <dbReference type="SAM" id="MobiDB-lite"/>
    </source>
</evidence>
<feature type="compositionally biased region" description="Polar residues" evidence="1">
    <location>
        <begin position="1"/>
        <end position="18"/>
    </location>
</feature>
<reference evidence="2" key="2">
    <citation type="submission" date="2021-10" db="EMBL/GenBank/DDBJ databases">
        <title>Phylogenomics reveals ancestral predisposition of the termite-cultivated fungus Termitomyces towards a domesticated lifestyle.</title>
        <authorList>
            <person name="Auxier B."/>
            <person name="Grum-Grzhimaylo A."/>
            <person name="Cardenas M.E."/>
            <person name="Lodge J.D."/>
            <person name="Laessoe T."/>
            <person name="Pedersen O."/>
            <person name="Smith M.E."/>
            <person name="Kuyper T.W."/>
            <person name="Franco-Molano E.A."/>
            <person name="Baroni T.J."/>
            <person name="Aanen D.K."/>
        </authorList>
    </citation>
    <scope>NUCLEOTIDE SEQUENCE</scope>
    <source>
        <strain evidence="2">D49</strain>
    </source>
</reference>
<proteinExistence type="predicted"/>
<dbReference type="OrthoDB" id="2505887at2759"/>
<keyword evidence="3" id="KW-1185">Reference proteome</keyword>
<evidence type="ECO:0008006" key="4">
    <source>
        <dbReference type="Google" id="ProtNLM"/>
    </source>
</evidence>
<accession>A0A9P7GHL2</accession>
<feature type="region of interest" description="Disordered" evidence="1">
    <location>
        <begin position="1"/>
        <end position="49"/>
    </location>
</feature>
<organism evidence="2 3">
    <name type="scientific">Sphagnurus paluster</name>
    <dbReference type="NCBI Taxonomy" id="117069"/>
    <lineage>
        <taxon>Eukaryota</taxon>
        <taxon>Fungi</taxon>
        <taxon>Dikarya</taxon>
        <taxon>Basidiomycota</taxon>
        <taxon>Agaricomycotina</taxon>
        <taxon>Agaricomycetes</taxon>
        <taxon>Agaricomycetidae</taxon>
        <taxon>Agaricales</taxon>
        <taxon>Tricholomatineae</taxon>
        <taxon>Lyophyllaceae</taxon>
        <taxon>Sphagnurus</taxon>
    </lineage>
</organism>
<feature type="region of interest" description="Disordered" evidence="1">
    <location>
        <begin position="511"/>
        <end position="582"/>
    </location>
</feature>
<feature type="region of interest" description="Disordered" evidence="1">
    <location>
        <begin position="280"/>
        <end position="317"/>
    </location>
</feature>
<feature type="compositionally biased region" description="Pro residues" evidence="1">
    <location>
        <begin position="415"/>
        <end position="424"/>
    </location>
</feature>
<gene>
    <name evidence="2" type="ORF">H0H81_004008</name>
</gene>